<dbReference type="OrthoDB" id="1684102at2759"/>
<dbReference type="GO" id="GO:0005774">
    <property type="term" value="C:vacuolar membrane"/>
    <property type="evidence" value="ECO:0007669"/>
    <property type="project" value="TreeGrafter"/>
</dbReference>
<feature type="non-terminal residue" evidence="7">
    <location>
        <position position="100"/>
    </location>
</feature>
<gene>
    <name evidence="7" type="ORF">BINO364_LOCUS4059</name>
</gene>
<evidence type="ECO:0000256" key="1">
    <source>
        <dbReference type="ARBA" id="ARBA00004141"/>
    </source>
</evidence>
<name>A0A8J9UC35_9NEOP</name>
<dbReference type="GO" id="GO:0015179">
    <property type="term" value="F:L-amino acid transmembrane transporter activity"/>
    <property type="evidence" value="ECO:0007669"/>
    <property type="project" value="TreeGrafter"/>
</dbReference>
<keyword evidence="2 5" id="KW-0812">Transmembrane</keyword>
<keyword evidence="3 5" id="KW-1133">Transmembrane helix</keyword>
<keyword evidence="8" id="KW-1185">Reference proteome</keyword>
<evidence type="ECO:0000256" key="5">
    <source>
        <dbReference type="SAM" id="Phobius"/>
    </source>
</evidence>
<organism evidence="7 8">
    <name type="scientific">Brenthis ino</name>
    <name type="common">lesser marbled fritillary</name>
    <dbReference type="NCBI Taxonomy" id="405034"/>
    <lineage>
        <taxon>Eukaryota</taxon>
        <taxon>Metazoa</taxon>
        <taxon>Ecdysozoa</taxon>
        <taxon>Arthropoda</taxon>
        <taxon>Hexapoda</taxon>
        <taxon>Insecta</taxon>
        <taxon>Pterygota</taxon>
        <taxon>Neoptera</taxon>
        <taxon>Endopterygota</taxon>
        <taxon>Lepidoptera</taxon>
        <taxon>Glossata</taxon>
        <taxon>Ditrysia</taxon>
        <taxon>Papilionoidea</taxon>
        <taxon>Nymphalidae</taxon>
        <taxon>Heliconiinae</taxon>
        <taxon>Argynnini</taxon>
        <taxon>Brenthis</taxon>
    </lineage>
</organism>
<sequence length="100" mass="10893">MTQENIEEKNDDEFRMESTISLDGAGVDEKEDYNPFEHRNIAHPTSTLGSFFHLLKSSLGSGLLAMPAAFKHSGIIPGCIGTFIVAVIAAHCVHILTFCT</sequence>
<evidence type="ECO:0000256" key="3">
    <source>
        <dbReference type="ARBA" id="ARBA00022989"/>
    </source>
</evidence>
<dbReference type="Proteomes" id="UP000838878">
    <property type="component" value="Chromosome 12"/>
</dbReference>
<evidence type="ECO:0000256" key="2">
    <source>
        <dbReference type="ARBA" id="ARBA00022692"/>
    </source>
</evidence>
<dbReference type="PANTHER" id="PTHR22950">
    <property type="entry name" value="AMINO ACID TRANSPORTER"/>
    <property type="match status" value="1"/>
</dbReference>
<evidence type="ECO:0000313" key="7">
    <source>
        <dbReference type="EMBL" id="CAH0717457.1"/>
    </source>
</evidence>
<proteinExistence type="predicted"/>
<evidence type="ECO:0000259" key="6">
    <source>
        <dbReference type="Pfam" id="PF01490"/>
    </source>
</evidence>
<evidence type="ECO:0000256" key="4">
    <source>
        <dbReference type="ARBA" id="ARBA00023136"/>
    </source>
</evidence>
<dbReference type="Pfam" id="PF01490">
    <property type="entry name" value="Aa_trans"/>
    <property type="match status" value="1"/>
</dbReference>
<protein>
    <recommendedName>
        <fullName evidence="6">Amino acid transporter transmembrane domain-containing protein</fullName>
    </recommendedName>
</protein>
<feature type="domain" description="Amino acid transporter transmembrane" evidence="6">
    <location>
        <begin position="43"/>
        <end position="99"/>
    </location>
</feature>
<accession>A0A8J9UC35</accession>
<keyword evidence="4 5" id="KW-0472">Membrane</keyword>
<evidence type="ECO:0000313" key="8">
    <source>
        <dbReference type="Proteomes" id="UP000838878"/>
    </source>
</evidence>
<comment type="subcellular location">
    <subcellularLocation>
        <location evidence="1">Membrane</location>
        <topology evidence="1">Multi-pass membrane protein</topology>
    </subcellularLocation>
</comment>
<feature type="transmembrane region" description="Helical" evidence="5">
    <location>
        <begin position="75"/>
        <end position="99"/>
    </location>
</feature>
<dbReference type="InterPro" id="IPR013057">
    <property type="entry name" value="AA_transpt_TM"/>
</dbReference>
<dbReference type="EMBL" id="OV170232">
    <property type="protein sequence ID" value="CAH0717457.1"/>
    <property type="molecule type" value="Genomic_DNA"/>
</dbReference>
<reference evidence="7" key="1">
    <citation type="submission" date="2021-12" db="EMBL/GenBank/DDBJ databases">
        <authorList>
            <person name="Martin H S."/>
        </authorList>
    </citation>
    <scope>NUCLEOTIDE SEQUENCE</scope>
</reference>
<dbReference type="AlphaFoldDB" id="A0A8J9UC35"/>
<dbReference type="PANTHER" id="PTHR22950:SF349">
    <property type="entry name" value="AMINO ACID TRANSPORTER TRANSMEMBRANE DOMAIN-CONTAINING PROTEIN"/>
    <property type="match status" value="1"/>
</dbReference>